<dbReference type="RefSeq" id="WP_123932187.1">
    <property type="nucleotide sequence ID" value="NZ_JBPSDP010000015.1"/>
</dbReference>
<name>A0A3N4G668_9ACTN</name>
<dbReference type="EMBL" id="RKMH01000014">
    <property type="protein sequence ID" value="RPA57835.1"/>
    <property type="molecule type" value="Genomic_DNA"/>
</dbReference>
<accession>A0A3N4G668</accession>
<dbReference type="AlphaFoldDB" id="A0A3N4G668"/>
<reference evidence="1 2" key="1">
    <citation type="submission" date="2018-11" db="EMBL/GenBank/DDBJ databases">
        <title>Draft genome sequence of Gordonia sp. RS15-1S isolated from rice stems.</title>
        <authorList>
            <person name="Muangham S."/>
        </authorList>
    </citation>
    <scope>NUCLEOTIDE SEQUENCE [LARGE SCALE GENOMIC DNA]</scope>
    <source>
        <strain evidence="1 2">RS15-1S</strain>
    </source>
</reference>
<organism evidence="1 2">
    <name type="scientific">Gordonia oryzae</name>
    <dbReference type="NCBI Taxonomy" id="2487349"/>
    <lineage>
        <taxon>Bacteria</taxon>
        <taxon>Bacillati</taxon>
        <taxon>Actinomycetota</taxon>
        <taxon>Actinomycetes</taxon>
        <taxon>Mycobacteriales</taxon>
        <taxon>Gordoniaceae</taxon>
        <taxon>Gordonia</taxon>
    </lineage>
</organism>
<proteinExistence type="predicted"/>
<comment type="caution">
    <text evidence="1">The sequence shown here is derived from an EMBL/GenBank/DDBJ whole genome shotgun (WGS) entry which is preliminary data.</text>
</comment>
<gene>
    <name evidence="1" type="ORF">EF294_17300</name>
</gene>
<evidence type="ECO:0000313" key="2">
    <source>
        <dbReference type="Proteomes" id="UP000267536"/>
    </source>
</evidence>
<protein>
    <submittedName>
        <fullName evidence="1">3-methyladenine DNA glycosylase</fullName>
    </submittedName>
</protein>
<keyword evidence="2" id="KW-1185">Reference proteome</keyword>
<dbReference type="Proteomes" id="UP000267536">
    <property type="component" value="Unassembled WGS sequence"/>
</dbReference>
<dbReference type="OrthoDB" id="9790578at2"/>
<sequence length="313" mass="35216">MIGEILAPAQWRAQRDAHAHRVEELIGPYLRERRRGGRHPVLDFLFTYYSSRPSHVRRWHPGYGVVLRIDDTARDQAWARETATLRGYHHTATGITVDPAYLCRRLDTVRWARHLLTVTAARPARLGCFGLHEWAMVYRTTDTRHSAPLRLGAAGTDAVVEAMPLRCTHFDAFRFFTDPARPRNERPLGPDDRLATDQPGCLHVSMDLYRTCFTLSPLLDSALTLDAFELARDAREIDMRASPYDLRSLGYEPIAVETAAGRALYVREQTALTRRAAAVRTRIVAAIDALPGVDEPPCAQPTAPATDVSRRVT</sequence>
<evidence type="ECO:0000313" key="1">
    <source>
        <dbReference type="EMBL" id="RPA57835.1"/>
    </source>
</evidence>